<dbReference type="InterPro" id="IPR013784">
    <property type="entry name" value="Carb-bd-like_fold"/>
</dbReference>
<proteinExistence type="predicted"/>
<dbReference type="InterPro" id="IPR029413">
    <property type="entry name" value="RG-lyase_II"/>
</dbReference>
<dbReference type="Gene3D" id="2.60.40.1120">
    <property type="entry name" value="Carboxypeptidase-like, regulatory domain"/>
    <property type="match status" value="1"/>
</dbReference>
<dbReference type="Gene3D" id="2.60.40.420">
    <property type="entry name" value="Cupredoxins - blue copper proteins"/>
    <property type="match status" value="1"/>
</dbReference>
<evidence type="ECO:0000259" key="2">
    <source>
        <dbReference type="Pfam" id="PF14686"/>
    </source>
</evidence>
<dbReference type="EMBL" id="JACPSX010000166">
    <property type="protein sequence ID" value="MBI3015118.1"/>
    <property type="molecule type" value="Genomic_DNA"/>
</dbReference>
<keyword evidence="1" id="KW-0732">Signal</keyword>
<comment type="caution">
    <text evidence="3">The sequence shown here is derived from an EMBL/GenBank/DDBJ whole genome shotgun (WGS) entry which is preliminary data.</text>
</comment>
<accession>A0A932GPT3</accession>
<protein>
    <recommendedName>
        <fullName evidence="2">Rhamnogalacturonan lyase domain-containing protein</fullName>
    </recommendedName>
</protein>
<feature type="domain" description="Rhamnogalacturonan lyase" evidence="2">
    <location>
        <begin position="185"/>
        <end position="230"/>
    </location>
</feature>
<dbReference type="InterPro" id="IPR008972">
    <property type="entry name" value="Cupredoxin"/>
</dbReference>
<gene>
    <name evidence="3" type="ORF">HYY65_08695</name>
</gene>
<evidence type="ECO:0000313" key="3">
    <source>
        <dbReference type="EMBL" id="MBI3015118.1"/>
    </source>
</evidence>
<organism evidence="3 4">
    <name type="scientific">Tectimicrobiota bacterium</name>
    <dbReference type="NCBI Taxonomy" id="2528274"/>
    <lineage>
        <taxon>Bacteria</taxon>
        <taxon>Pseudomonadati</taxon>
        <taxon>Nitrospinota/Tectimicrobiota group</taxon>
        <taxon>Candidatus Tectimicrobiota</taxon>
    </lineage>
</organism>
<name>A0A932GPT3_UNCTE</name>
<dbReference type="AlphaFoldDB" id="A0A932GPT3"/>
<dbReference type="Pfam" id="PF14686">
    <property type="entry name" value="fn3_3"/>
    <property type="match status" value="1"/>
</dbReference>
<feature type="chain" id="PRO_5037104955" description="Rhamnogalacturonan lyase domain-containing protein" evidence="1">
    <location>
        <begin position="23"/>
        <end position="238"/>
    </location>
</feature>
<dbReference type="SUPFAM" id="SSF49503">
    <property type="entry name" value="Cupredoxins"/>
    <property type="match status" value="1"/>
</dbReference>
<reference evidence="3" key="1">
    <citation type="submission" date="2020-07" db="EMBL/GenBank/DDBJ databases">
        <title>Huge and variable diversity of episymbiotic CPR bacteria and DPANN archaea in groundwater ecosystems.</title>
        <authorList>
            <person name="He C.Y."/>
            <person name="Keren R."/>
            <person name="Whittaker M."/>
            <person name="Farag I.F."/>
            <person name="Doudna J."/>
            <person name="Cate J.H.D."/>
            <person name="Banfield J.F."/>
        </authorList>
    </citation>
    <scope>NUCLEOTIDE SEQUENCE</scope>
    <source>
        <strain evidence="3">NC_groundwater_717_Ag_S-0.2um_59_8</strain>
    </source>
</reference>
<sequence>MQRVLRWFFIAGVLALSLPFLAGISPEVNAQSSGSIVGEVKYNGTPPAPKVIKVNKDNQACGNEKTSEELVVGANKGIQWAVVSVVGAKGPAPKPAQKPTLDQKGCHFQPHVLLAPVGVGIDILNSDGILHNIHTFSKANPSFNKAQPKFKKVITEKFDKPEVVKIRCDAHSWMSGWVVVQEHPFYAVSDANGSFKIDNVPPGKHKLELWHETLGKVAKDVEVKAGAPTKVTFELTKK</sequence>
<dbReference type="Proteomes" id="UP000741360">
    <property type="component" value="Unassembled WGS sequence"/>
</dbReference>
<evidence type="ECO:0000313" key="4">
    <source>
        <dbReference type="Proteomes" id="UP000741360"/>
    </source>
</evidence>
<evidence type="ECO:0000256" key="1">
    <source>
        <dbReference type="SAM" id="SignalP"/>
    </source>
</evidence>
<dbReference type="GO" id="GO:0030246">
    <property type="term" value="F:carbohydrate binding"/>
    <property type="evidence" value="ECO:0007669"/>
    <property type="project" value="InterPro"/>
</dbReference>
<dbReference type="SUPFAM" id="SSF49452">
    <property type="entry name" value="Starch-binding domain-like"/>
    <property type="match status" value="1"/>
</dbReference>
<feature type="signal peptide" evidence="1">
    <location>
        <begin position="1"/>
        <end position="22"/>
    </location>
</feature>